<dbReference type="InterPro" id="IPR012338">
    <property type="entry name" value="Beta-lactam/transpept-like"/>
</dbReference>
<dbReference type="NCBIfam" id="TIGR00666">
    <property type="entry name" value="PBP4"/>
    <property type="match status" value="1"/>
</dbReference>
<feature type="compositionally biased region" description="Pro residues" evidence="3">
    <location>
        <begin position="398"/>
        <end position="420"/>
    </location>
</feature>
<evidence type="ECO:0000256" key="4">
    <source>
        <dbReference type="SAM" id="Phobius"/>
    </source>
</evidence>
<evidence type="ECO:0000313" key="6">
    <source>
        <dbReference type="Proteomes" id="UP000295444"/>
    </source>
</evidence>
<dbReference type="AlphaFoldDB" id="A0A4R6SNG0"/>
<keyword evidence="5" id="KW-0121">Carboxypeptidase</keyword>
<comment type="similarity">
    <text evidence="1">Belongs to the peptidase S13 family.</text>
</comment>
<accession>A0A4R6SNG0</accession>
<feature type="region of interest" description="Disordered" evidence="3">
    <location>
        <begin position="552"/>
        <end position="572"/>
    </location>
</feature>
<feature type="region of interest" description="Disordered" evidence="3">
    <location>
        <begin position="722"/>
        <end position="746"/>
    </location>
</feature>
<feature type="compositionally biased region" description="Basic and acidic residues" evidence="3">
    <location>
        <begin position="423"/>
        <end position="476"/>
    </location>
</feature>
<feature type="compositionally biased region" description="Basic and acidic residues" evidence="3">
    <location>
        <begin position="113"/>
        <end position="136"/>
    </location>
</feature>
<feature type="compositionally biased region" description="Polar residues" evidence="3">
    <location>
        <begin position="334"/>
        <end position="344"/>
    </location>
</feature>
<reference evidence="5 6" key="1">
    <citation type="submission" date="2019-03" db="EMBL/GenBank/DDBJ databases">
        <title>Genomic Encyclopedia of Type Strains, Phase IV (KMG-IV): sequencing the most valuable type-strain genomes for metagenomic binning, comparative biology and taxonomic classification.</title>
        <authorList>
            <person name="Goeker M."/>
        </authorList>
    </citation>
    <scope>NUCLEOTIDE SEQUENCE [LARGE SCALE GENOMIC DNA]</scope>
    <source>
        <strain evidence="5 6">DSM 45361</strain>
    </source>
</reference>
<dbReference type="EMBL" id="SNXZ01000001">
    <property type="protein sequence ID" value="TDQ04723.1"/>
    <property type="molecule type" value="Genomic_DNA"/>
</dbReference>
<dbReference type="InterPro" id="IPR000667">
    <property type="entry name" value="Peptidase_S13"/>
</dbReference>
<comment type="caution">
    <text evidence="5">The sequence shown here is derived from an EMBL/GenBank/DDBJ whole genome shotgun (WGS) entry which is preliminary data.</text>
</comment>
<feature type="compositionally biased region" description="Acidic residues" evidence="3">
    <location>
        <begin position="154"/>
        <end position="170"/>
    </location>
</feature>
<organism evidence="5 6">
    <name type="scientific">Labedaea rhizosphaerae</name>
    <dbReference type="NCBI Taxonomy" id="598644"/>
    <lineage>
        <taxon>Bacteria</taxon>
        <taxon>Bacillati</taxon>
        <taxon>Actinomycetota</taxon>
        <taxon>Actinomycetes</taxon>
        <taxon>Pseudonocardiales</taxon>
        <taxon>Pseudonocardiaceae</taxon>
        <taxon>Labedaea</taxon>
    </lineage>
</organism>
<feature type="compositionally biased region" description="Acidic residues" evidence="3">
    <location>
        <begin position="263"/>
        <end position="273"/>
    </location>
</feature>
<dbReference type="GO" id="GO:0006508">
    <property type="term" value="P:proteolysis"/>
    <property type="evidence" value="ECO:0007669"/>
    <property type="project" value="InterPro"/>
</dbReference>
<dbReference type="Proteomes" id="UP000295444">
    <property type="component" value="Unassembled WGS sequence"/>
</dbReference>
<dbReference type="GO" id="GO:0000270">
    <property type="term" value="P:peptidoglycan metabolic process"/>
    <property type="evidence" value="ECO:0007669"/>
    <property type="project" value="TreeGrafter"/>
</dbReference>
<name>A0A4R6SNG0_LABRH</name>
<gene>
    <name evidence="5" type="ORF">EV186_101678</name>
</gene>
<keyword evidence="5" id="KW-0645">Protease</keyword>
<keyword evidence="4" id="KW-0472">Membrane</keyword>
<feature type="transmembrane region" description="Helical" evidence="4">
    <location>
        <begin position="507"/>
        <end position="528"/>
    </location>
</feature>
<dbReference type="RefSeq" id="WP_133847586.1">
    <property type="nucleotide sequence ID" value="NZ_SNXZ01000001.1"/>
</dbReference>
<dbReference type="OrthoDB" id="56883at2"/>
<dbReference type="GO" id="GO:0004185">
    <property type="term" value="F:serine-type carboxypeptidase activity"/>
    <property type="evidence" value="ECO:0007669"/>
    <property type="project" value="InterPro"/>
</dbReference>
<feature type="region of interest" description="Disordered" evidence="3">
    <location>
        <begin position="1"/>
        <end position="480"/>
    </location>
</feature>
<evidence type="ECO:0000256" key="3">
    <source>
        <dbReference type="SAM" id="MobiDB-lite"/>
    </source>
</evidence>
<proteinExistence type="inferred from homology"/>
<feature type="compositionally biased region" description="Basic and acidic residues" evidence="3">
    <location>
        <begin position="730"/>
        <end position="741"/>
    </location>
</feature>
<evidence type="ECO:0000256" key="1">
    <source>
        <dbReference type="ARBA" id="ARBA00006096"/>
    </source>
</evidence>
<dbReference type="Pfam" id="PF02113">
    <property type="entry name" value="Peptidase_S13"/>
    <property type="match status" value="2"/>
</dbReference>
<feature type="compositionally biased region" description="Basic and acidic residues" evidence="3">
    <location>
        <begin position="295"/>
        <end position="332"/>
    </location>
</feature>
<dbReference type="PANTHER" id="PTHR30023:SF0">
    <property type="entry name" value="PENICILLIN-SENSITIVE CARBOXYPEPTIDASE A"/>
    <property type="match status" value="1"/>
</dbReference>
<dbReference type="Gene3D" id="3.40.710.10">
    <property type="entry name" value="DD-peptidase/beta-lactamase superfamily"/>
    <property type="match status" value="2"/>
</dbReference>
<dbReference type="PANTHER" id="PTHR30023">
    <property type="entry name" value="D-ALANYL-D-ALANINE CARBOXYPEPTIDASE"/>
    <property type="match status" value="1"/>
</dbReference>
<feature type="compositionally biased region" description="Low complexity" evidence="3">
    <location>
        <begin position="171"/>
        <end position="184"/>
    </location>
</feature>
<feature type="compositionally biased region" description="Basic and acidic residues" evidence="3">
    <location>
        <begin position="191"/>
        <end position="203"/>
    </location>
</feature>
<dbReference type="SUPFAM" id="SSF56601">
    <property type="entry name" value="beta-lactamase/transpeptidase-like"/>
    <property type="match status" value="1"/>
</dbReference>
<protein>
    <submittedName>
        <fullName evidence="5">D-alanyl-D-alanine carboxypeptidase/D-alanyl-D-alanine-endopeptidase (Penicillin-binding protein 4)</fullName>
    </submittedName>
</protein>
<evidence type="ECO:0000256" key="2">
    <source>
        <dbReference type="ARBA" id="ARBA00022801"/>
    </source>
</evidence>
<evidence type="ECO:0000313" key="5">
    <source>
        <dbReference type="EMBL" id="TDQ04723.1"/>
    </source>
</evidence>
<sequence>MPDERQPGQDAPMWPTDDEDRGAAEASTPKASGNKPAESTKPADQPKPAASSEPQWPTDDEEIPDEPPAKPAVDEPAAAEVNKPAESPETEDKAPSTPAVNKPAESEIAGQRPVEREPEPPAEPEENKPDGSDDTVRVPAEPPATAELPKAADQEPEEDVEPASDAEAPEEPAAAEVNKPAEPETAGQRPEGNKPAEPEDAGHGPDGIKPAESEGAGQRLEGIEPAESFRWVDEPDPEQTVPTEPEPHPEAQATADLRIPEDRSEDEDRDGEDTQSVAVDEPVGGPEDELDDDDRERTSDREHEREYGHAREPASERDREYEHEHDRGHEADSESTQRVATTGEQPALLRRYVEDTQVIDLRALQSPRRQGPPPPSSPLQRPQQRPQGPQGPQGPQRQGPPRPSGPPPGRVIPPVGPPRARPMRIEPRLPEREPESPAERTEMFHLEPPPRREELQRRDPEPLPPHRELLQRKAAEPEEYDDLYDRLYDEDDEDDDQPAPRRRRKGLLITLLSLVVVLAVAAGVVFTVPGLAGKLGLKGGNDVAIAPPPSPVAFAPQLKGPDPQAPNPTQSGVAQALEGPASAGALGTLTGVVVDPADGTVLWDRNSDTGLTPASTGKILTSAAALLSLDHTTQFVTRVVQGDQPGTVILVGGGDLTLNSLPPGEDSVYPGSAHVDDLIAQVKKATGGKVNKVLIDVHRYSGPLLAPGWDPKDVAAGYQTPMEPVMMDGGRADPTEDEKSTRSPRPARAVATKIADAFGATVPENATATAKANAPVLGEVRSAPLVELIDNLLQISDNMLAEGVLREVAKQNGEEVSYAGGVRAVRKVLQDNGFDVSGYQMVDGSGLSKQDKATAKLLADVLAVAAAPDGKDPRTAKLRPLLGGLPVAGGSGTLNPRFHDAKSKEGKGWVRAKTGTLTGVNTLAGVVLDKDGRVLVFALMSNNGDGLQAPPALDAVAARLRECGCG</sequence>
<keyword evidence="4" id="KW-0812">Transmembrane</keyword>
<keyword evidence="2" id="KW-0378">Hydrolase</keyword>
<dbReference type="PRINTS" id="PR00922">
    <property type="entry name" value="DADACBPTASE3"/>
</dbReference>
<keyword evidence="6" id="KW-1185">Reference proteome</keyword>
<feature type="compositionally biased region" description="Low complexity" evidence="3">
    <location>
        <begin position="378"/>
        <end position="397"/>
    </location>
</feature>
<keyword evidence="4" id="KW-1133">Transmembrane helix</keyword>